<dbReference type="GO" id="GO:0016020">
    <property type="term" value="C:membrane"/>
    <property type="evidence" value="ECO:0007669"/>
    <property type="project" value="UniProtKB-SubCell"/>
</dbReference>
<dbReference type="EMBL" id="KK120230">
    <property type="protein sequence ID" value="KFM77826.1"/>
    <property type="molecule type" value="Genomic_DNA"/>
</dbReference>
<comment type="subcellular location">
    <subcellularLocation>
        <location evidence="1">Membrane</location>
        <topology evidence="1">Single-pass type I membrane protein</topology>
    </subcellularLocation>
</comment>
<dbReference type="SUPFAM" id="SSF49899">
    <property type="entry name" value="Concanavalin A-like lectins/glucanases"/>
    <property type="match status" value="1"/>
</dbReference>
<proteinExistence type="predicted"/>
<feature type="domain" description="Laminin G" evidence="8">
    <location>
        <begin position="1"/>
        <end position="152"/>
    </location>
</feature>
<evidence type="ECO:0000256" key="3">
    <source>
        <dbReference type="ARBA" id="ARBA00022989"/>
    </source>
</evidence>
<evidence type="ECO:0000256" key="6">
    <source>
        <dbReference type="SAM" id="MobiDB-lite"/>
    </source>
</evidence>
<evidence type="ECO:0000256" key="2">
    <source>
        <dbReference type="ARBA" id="ARBA00022692"/>
    </source>
</evidence>
<gene>
    <name evidence="9" type="ORF">X975_15355</name>
</gene>
<accession>A0A087UKD7</accession>
<dbReference type="AlphaFoldDB" id="A0A087UKD7"/>
<dbReference type="Proteomes" id="UP000054359">
    <property type="component" value="Unassembled WGS sequence"/>
</dbReference>
<evidence type="ECO:0000256" key="4">
    <source>
        <dbReference type="ARBA" id="ARBA00023136"/>
    </source>
</evidence>
<dbReference type="STRING" id="407821.A0A087UKD7"/>
<comment type="caution">
    <text evidence="5">Lacks conserved residue(s) required for the propagation of feature annotation.</text>
</comment>
<evidence type="ECO:0000259" key="8">
    <source>
        <dbReference type="PROSITE" id="PS50025"/>
    </source>
</evidence>
<evidence type="ECO:0000256" key="1">
    <source>
        <dbReference type="ARBA" id="ARBA00004479"/>
    </source>
</evidence>
<dbReference type="PROSITE" id="PS50025">
    <property type="entry name" value="LAM_G_DOMAIN"/>
    <property type="match status" value="1"/>
</dbReference>
<reference evidence="9 10" key="1">
    <citation type="submission" date="2013-11" db="EMBL/GenBank/DDBJ databases">
        <title>Genome sequencing of Stegodyphus mimosarum.</title>
        <authorList>
            <person name="Bechsgaard J."/>
        </authorList>
    </citation>
    <scope>NUCLEOTIDE SEQUENCE [LARGE SCALE GENOMIC DNA]</scope>
</reference>
<evidence type="ECO:0000313" key="10">
    <source>
        <dbReference type="Proteomes" id="UP000054359"/>
    </source>
</evidence>
<keyword evidence="2 7" id="KW-0812">Transmembrane</keyword>
<keyword evidence="3 7" id="KW-1133">Transmembrane helix</keyword>
<evidence type="ECO:0000313" key="9">
    <source>
        <dbReference type="EMBL" id="KFM77826.1"/>
    </source>
</evidence>
<feature type="transmembrane region" description="Helical" evidence="7">
    <location>
        <begin position="292"/>
        <end position="313"/>
    </location>
</feature>
<feature type="non-terminal residue" evidence="9">
    <location>
        <position position="348"/>
    </location>
</feature>
<keyword evidence="10" id="KW-1185">Reference proteome</keyword>
<dbReference type="InterPro" id="IPR001791">
    <property type="entry name" value="Laminin_G"/>
</dbReference>
<name>A0A087UKD7_STEMI</name>
<dbReference type="OrthoDB" id="6434309at2759"/>
<dbReference type="Pfam" id="PF01034">
    <property type="entry name" value="Syndecan"/>
    <property type="match status" value="1"/>
</dbReference>
<protein>
    <submittedName>
        <fullName evidence="9">Neurexin-3-beta</fullName>
    </submittedName>
</protein>
<dbReference type="InterPro" id="IPR013320">
    <property type="entry name" value="ConA-like_dom_sf"/>
</dbReference>
<keyword evidence="4 7" id="KW-0472">Membrane</keyword>
<dbReference type="InterPro" id="IPR027789">
    <property type="entry name" value="Syndecan/Neurexin_dom"/>
</dbReference>
<evidence type="ECO:0000256" key="7">
    <source>
        <dbReference type="SAM" id="Phobius"/>
    </source>
</evidence>
<dbReference type="Gene3D" id="2.60.120.200">
    <property type="match status" value="1"/>
</dbReference>
<evidence type="ECO:0000256" key="5">
    <source>
        <dbReference type="PROSITE-ProRule" id="PRU00122"/>
    </source>
</evidence>
<organism evidence="9 10">
    <name type="scientific">Stegodyphus mimosarum</name>
    <name type="common">African social velvet spider</name>
    <dbReference type="NCBI Taxonomy" id="407821"/>
    <lineage>
        <taxon>Eukaryota</taxon>
        <taxon>Metazoa</taxon>
        <taxon>Ecdysozoa</taxon>
        <taxon>Arthropoda</taxon>
        <taxon>Chelicerata</taxon>
        <taxon>Arachnida</taxon>
        <taxon>Araneae</taxon>
        <taxon>Araneomorphae</taxon>
        <taxon>Entelegynae</taxon>
        <taxon>Eresoidea</taxon>
        <taxon>Eresidae</taxon>
        <taxon>Stegodyphus</taxon>
    </lineage>
</organism>
<feature type="region of interest" description="Disordered" evidence="6">
    <location>
        <begin position="114"/>
        <end position="138"/>
    </location>
</feature>
<dbReference type="Pfam" id="PF02210">
    <property type="entry name" value="Laminin_G_2"/>
    <property type="match status" value="1"/>
</dbReference>
<sequence>MGTEDHPIGELSVNVNDHQYHVVRFTRSGPNSTIQIDDHNVRTKQPTGRQHTIFNSHSVIQVGGKFNPIKTRIERPFQGVISGLVFGGHRILDMAAEGDPRISVQGDVELLISIPPDGVTTGSSTDAEEKPTTPEPVEPTEEVVFSGAGSGCWDDEDACESSNNEKQGELITPEFVSPTPEDLNSPHHDACEDDDDCIDIGSGISEGEVVRPEDILLTIPTYQPISPEKNPVSSTSTAPPVMMVSHDVPPDSSQPKTTRVPVVVYEVPIPGPSGKDYQRPTQRTRSSADNTALVIGVIAGVLIAIVLIALIVYKLRNRTEGSYKVDESKNYQFGAIAASPAFLNGPPP</sequence>